<keyword evidence="2" id="KW-0805">Transcription regulation</keyword>
<dbReference type="SMART" id="SM00432">
    <property type="entry name" value="MADS"/>
    <property type="match status" value="1"/>
</dbReference>
<keyword evidence="3" id="KW-0238">DNA-binding</keyword>
<keyword evidence="5" id="KW-0539">Nucleus</keyword>
<dbReference type="Proteomes" id="UP001457282">
    <property type="component" value="Unassembled WGS sequence"/>
</dbReference>
<dbReference type="Gene3D" id="3.40.1810.10">
    <property type="entry name" value="Transcription factor, MADS-box"/>
    <property type="match status" value="1"/>
</dbReference>
<comment type="subcellular location">
    <subcellularLocation>
        <location evidence="1">Nucleus</location>
    </subcellularLocation>
</comment>
<dbReference type="PRINTS" id="PR00404">
    <property type="entry name" value="MADSDOMAIN"/>
</dbReference>
<sequence length="213" mass="24146">MALAGPRRTEIKMIERLSSRQVTFSKRRKGLFNKAADLSLRCGAEIAVIVFSNTNKMYEFSSTTMEHILSRYINHGAAAGFSMESPEKKPQDEPADKYELSSCDTLSAILLLQEHIAALNLDCSRMMGMQLDGLSLKELNQLEEQIREGIESIEKRKIEVQDYYKYKPSYLLEYSNHLDRNNSQFFYGTSSSAVSDCTESGQSNDFVDTSLHL</sequence>
<keyword evidence="8" id="KW-1185">Reference proteome</keyword>
<evidence type="ECO:0000256" key="4">
    <source>
        <dbReference type="ARBA" id="ARBA00023163"/>
    </source>
</evidence>
<dbReference type="PANTHER" id="PTHR48019">
    <property type="entry name" value="SERUM RESPONSE FACTOR HOMOLOG"/>
    <property type="match status" value="1"/>
</dbReference>
<dbReference type="InterPro" id="IPR002487">
    <property type="entry name" value="TF_Kbox"/>
</dbReference>
<evidence type="ECO:0000313" key="7">
    <source>
        <dbReference type="EMBL" id="KAK9949293.1"/>
    </source>
</evidence>
<dbReference type="InterPro" id="IPR036879">
    <property type="entry name" value="TF_MADSbox_sf"/>
</dbReference>
<accession>A0AAW1YKW5</accession>
<name>A0AAW1YKW5_RUBAR</name>
<feature type="domain" description="MADS-box" evidence="6">
    <location>
        <begin position="4"/>
        <end position="64"/>
    </location>
</feature>
<dbReference type="PROSITE" id="PS50066">
    <property type="entry name" value="MADS_BOX_2"/>
    <property type="match status" value="1"/>
</dbReference>
<organism evidence="7 8">
    <name type="scientific">Rubus argutus</name>
    <name type="common">Southern blackberry</name>
    <dbReference type="NCBI Taxonomy" id="59490"/>
    <lineage>
        <taxon>Eukaryota</taxon>
        <taxon>Viridiplantae</taxon>
        <taxon>Streptophyta</taxon>
        <taxon>Embryophyta</taxon>
        <taxon>Tracheophyta</taxon>
        <taxon>Spermatophyta</taxon>
        <taxon>Magnoliopsida</taxon>
        <taxon>eudicotyledons</taxon>
        <taxon>Gunneridae</taxon>
        <taxon>Pentapetalae</taxon>
        <taxon>rosids</taxon>
        <taxon>fabids</taxon>
        <taxon>Rosales</taxon>
        <taxon>Rosaceae</taxon>
        <taxon>Rosoideae</taxon>
        <taxon>Rosoideae incertae sedis</taxon>
        <taxon>Rubus</taxon>
    </lineage>
</organism>
<dbReference type="AlphaFoldDB" id="A0AAW1YKW5"/>
<dbReference type="SUPFAM" id="SSF55455">
    <property type="entry name" value="SRF-like"/>
    <property type="match status" value="1"/>
</dbReference>
<evidence type="ECO:0000256" key="5">
    <source>
        <dbReference type="ARBA" id="ARBA00023242"/>
    </source>
</evidence>
<protein>
    <recommendedName>
        <fullName evidence="6">MADS-box domain-containing protein</fullName>
    </recommendedName>
</protein>
<evidence type="ECO:0000256" key="2">
    <source>
        <dbReference type="ARBA" id="ARBA00023015"/>
    </source>
</evidence>
<comment type="caution">
    <text evidence="7">The sequence shown here is derived from an EMBL/GenBank/DDBJ whole genome shotgun (WGS) entry which is preliminary data.</text>
</comment>
<evidence type="ECO:0000313" key="8">
    <source>
        <dbReference type="Proteomes" id="UP001457282"/>
    </source>
</evidence>
<evidence type="ECO:0000256" key="3">
    <source>
        <dbReference type="ARBA" id="ARBA00023125"/>
    </source>
</evidence>
<evidence type="ECO:0000256" key="1">
    <source>
        <dbReference type="ARBA" id="ARBA00004123"/>
    </source>
</evidence>
<dbReference type="GO" id="GO:0003677">
    <property type="term" value="F:DNA binding"/>
    <property type="evidence" value="ECO:0007669"/>
    <property type="project" value="UniProtKB-KW"/>
</dbReference>
<keyword evidence="4" id="KW-0804">Transcription</keyword>
<proteinExistence type="predicted"/>
<dbReference type="EMBL" id="JBEDUW010000001">
    <property type="protein sequence ID" value="KAK9949293.1"/>
    <property type="molecule type" value="Genomic_DNA"/>
</dbReference>
<dbReference type="InterPro" id="IPR050142">
    <property type="entry name" value="MADS-box/MEF2_TF"/>
</dbReference>
<dbReference type="Pfam" id="PF01486">
    <property type="entry name" value="K-box"/>
    <property type="match status" value="1"/>
</dbReference>
<reference evidence="7 8" key="1">
    <citation type="journal article" date="2023" name="G3 (Bethesda)">
        <title>A chromosome-length genome assembly and annotation of blackberry (Rubus argutus, cv. 'Hillquist').</title>
        <authorList>
            <person name="Bruna T."/>
            <person name="Aryal R."/>
            <person name="Dudchenko O."/>
            <person name="Sargent D.J."/>
            <person name="Mead D."/>
            <person name="Buti M."/>
            <person name="Cavallini A."/>
            <person name="Hytonen T."/>
            <person name="Andres J."/>
            <person name="Pham M."/>
            <person name="Weisz D."/>
            <person name="Mascagni F."/>
            <person name="Usai G."/>
            <person name="Natali L."/>
            <person name="Bassil N."/>
            <person name="Fernandez G.E."/>
            <person name="Lomsadze A."/>
            <person name="Armour M."/>
            <person name="Olukolu B."/>
            <person name="Poorten T."/>
            <person name="Britton C."/>
            <person name="Davik J."/>
            <person name="Ashrafi H."/>
            <person name="Aiden E.L."/>
            <person name="Borodovsky M."/>
            <person name="Worthington M."/>
        </authorList>
    </citation>
    <scope>NUCLEOTIDE SEQUENCE [LARGE SCALE GENOMIC DNA]</scope>
    <source>
        <strain evidence="7">PI 553951</strain>
    </source>
</reference>
<evidence type="ECO:0000259" key="6">
    <source>
        <dbReference type="PROSITE" id="PS50066"/>
    </source>
</evidence>
<dbReference type="InterPro" id="IPR002100">
    <property type="entry name" value="TF_MADSbox"/>
</dbReference>
<gene>
    <name evidence="7" type="ORF">M0R45_004826</name>
</gene>
<dbReference type="GO" id="GO:0005634">
    <property type="term" value="C:nucleus"/>
    <property type="evidence" value="ECO:0007669"/>
    <property type="project" value="UniProtKB-SubCell"/>
</dbReference>
<dbReference type="GO" id="GO:0046983">
    <property type="term" value="F:protein dimerization activity"/>
    <property type="evidence" value="ECO:0007669"/>
    <property type="project" value="InterPro"/>
</dbReference>
<dbReference type="GO" id="GO:0003700">
    <property type="term" value="F:DNA-binding transcription factor activity"/>
    <property type="evidence" value="ECO:0007669"/>
    <property type="project" value="InterPro"/>
</dbReference>
<dbReference type="Pfam" id="PF00319">
    <property type="entry name" value="SRF-TF"/>
    <property type="match status" value="1"/>
</dbReference>